<dbReference type="Proteomes" id="UP000297288">
    <property type="component" value="Unassembled WGS sequence"/>
</dbReference>
<gene>
    <name evidence="1" type="ORF">E4650_06010</name>
</gene>
<proteinExistence type="predicted"/>
<comment type="caution">
    <text evidence="1">The sequence shown here is derived from an EMBL/GenBank/DDBJ whole genome shotgun (WGS) entry which is preliminary data.</text>
</comment>
<evidence type="ECO:0000313" key="1">
    <source>
        <dbReference type="EMBL" id="TGG87893.1"/>
    </source>
</evidence>
<sequence length="280" mass="33377">MNKIIHMYDDEKQIIKIDKLSEIKIDKYSEYKKLKRFLKGYYENFHNFFLCKNIEIIVGESPDFKIISKDKEIGIELIEDIDKDIKPIEVWKSKIYGKTRDLVKKKQIYNIIDLNFFENIEITSIDSFMKELECYLKKRLDKTCNSFSEYCYKTSDSIICRYLSDDPFSTTITEKPWVTMGGSFNKTFNYEKRIKDLINKKIKKVSDYTKKTDNIELLIYTSIQKESPIEFLSEDCEQIKKLMRDFITDEGFKNIYVFYDKDLYCPSLDKHEGPLIISAI</sequence>
<dbReference type="AlphaFoldDB" id="A0A4Z0VYM0"/>
<dbReference type="RefSeq" id="WP_135402858.1">
    <property type="nucleotide sequence ID" value="NZ_SRME01000003.1"/>
</dbReference>
<name>A0A4Z0VYM0_9BACT</name>
<accession>A0A4Z0VYM0</accession>
<reference evidence="1 2" key="1">
    <citation type="submission" date="2019-04" db="EMBL/GenBank/DDBJ databases">
        <title>Draft genome sequence data and analysis of a Fermenting Bacterium, Geotoga petraea strain HO-Geo1, isolated from heavy-oil petroleum reservoir in Russia.</title>
        <authorList>
            <person name="Grouzdev D.S."/>
            <person name="Semenova E.M."/>
            <person name="Sokolova D.S."/>
            <person name="Tourova T.P."/>
            <person name="Poltaraus A.B."/>
            <person name="Nazina T.N."/>
        </authorList>
    </citation>
    <scope>NUCLEOTIDE SEQUENCE [LARGE SCALE GENOMIC DNA]</scope>
    <source>
        <strain evidence="1 2">HO-Geo1</strain>
    </source>
</reference>
<evidence type="ECO:0000313" key="2">
    <source>
        <dbReference type="Proteomes" id="UP000297288"/>
    </source>
</evidence>
<dbReference type="EMBL" id="SRME01000003">
    <property type="protein sequence ID" value="TGG87893.1"/>
    <property type="molecule type" value="Genomic_DNA"/>
</dbReference>
<organism evidence="1 2">
    <name type="scientific">Geotoga petraea</name>
    <dbReference type="NCBI Taxonomy" id="28234"/>
    <lineage>
        <taxon>Bacteria</taxon>
        <taxon>Thermotogati</taxon>
        <taxon>Thermotogota</taxon>
        <taxon>Thermotogae</taxon>
        <taxon>Petrotogales</taxon>
        <taxon>Petrotogaceae</taxon>
        <taxon>Geotoga</taxon>
    </lineage>
</organism>
<protein>
    <submittedName>
        <fullName evidence="1">Uncharacterized protein</fullName>
    </submittedName>
</protein>